<comment type="caution">
    <text evidence="1">The sequence shown here is derived from an EMBL/GenBank/DDBJ whole genome shotgun (WGS) entry which is preliminary data.</text>
</comment>
<name>A0ACB9GY97_CICIN</name>
<protein>
    <submittedName>
        <fullName evidence="1">Uncharacterized protein</fullName>
    </submittedName>
</protein>
<reference evidence="2" key="1">
    <citation type="journal article" date="2022" name="Mol. Ecol. Resour.">
        <title>The genomes of chicory, endive, great burdock and yacon provide insights into Asteraceae palaeo-polyploidization history and plant inulin production.</title>
        <authorList>
            <person name="Fan W."/>
            <person name="Wang S."/>
            <person name="Wang H."/>
            <person name="Wang A."/>
            <person name="Jiang F."/>
            <person name="Liu H."/>
            <person name="Zhao H."/>
            <person name="Xu D."/>
            <person name="Zhang Y."/>
        </authorList>
    </citation>
    <scope>NUCLEOTIDE SEQUENCE [LARGE SCALE GENOMIC DNA]</scope>
    <source>
        <strain evidence="2">cv. Punajuju</strain>
    </source>
</reference>
<reference evidence="1 2" key="2">
    <citation type="journal article" date="2022" name="Mol. Ecol. Resour.">
        <title>The genomes of chicory, endive, great burdock and yacon provide insights into Asteraceae paleo-polyploidization history and plant inulin production.</title>
        <authorList>
            <person name="Fan W."/>
            <person name="Wang S."/>
            <person name="Wang H."/>
            <person name="Wang A."/>
            <person name="Jiang F."/>
            <person name="Liu H."/>
            <person name="Zhao H."/>
            <person name="Xu D."/>
            <person name="Zhang Y."/>
        </authorList>
    </citation>
    <scope>NUCLEOTIDE SEQUENCE [LARGE SCALE GENOMIC DNA]</scope>
    <source>
        <strain evidence="2">cv. Punajuju</strain>
        <tissue evidence="1">Leaves</tissue>
    </source>
</reference>
<dbReference type="EMBL" id="CM042009">
    <property type="protein sequence ID" value="KAI3788422.1"/>
    <property type="molecule type" value="Genomic_DNA"/>
</dbReference>
<evidence type="ECO:0000313" key="1">
    <source>
        <dbReference type="EMBL" id="KAI3788422.1"/>
    </source>
</evidence>
<evidence type="ECO:0000313" key="2">
    <source>
        <dbReference type="Proteomes" id="UP001055811"/>
    </source>
</evidence>
<sequence>MHSRITNLVPGTNETISKLVQQHAYFFNEHYNCRSQACNNIHQGKKIFANEVSLLSRVTGEPLIQITDVTAAILKSIPEASHKKNLIWNFSFQDSYSEFLCQEFDMMFEDFGEFDGLYLKMLASNFNVSLTSSFGALFLISYTTFVTVKDETLEVCIHETVSELEVRQIEILNYRLKMRSPIGI</sequence>
<dbReference type="Proteomes" id="UP001055811">
    <property type="component" value="Linkage Group LG01"/>
</dbReference>
<proteinExistence type="predicted"/>
<gene>
    <name evidence="1" type="ORF">L2E82_01188</name>
</gene>
<accession>A0ACB9GY97</accession>
<keyword evidence="2" id="KW-1185">Reference proteome</keyword>
<organism evidence="1 2">
    <name type="scientific">Cichorium intybus</name>
    <name type="common">Chicory</name>
    <dbReference type="NCBI Taxonomy" id="13427"/>
    <lineage>
        <taxon>Eukaryota</taxon>
        <taxon>Viridiplantae</taxon>
        <taxon>Streptophyta</taxon>
        <taxon>Embryophyta</taxon>
        <taxon>Tracheophyta</taxon>
        <taxon>Spermatophyta</taxon>
        <taxon>Magnoliopsida</taxon>
        <taxon>eudicotyledons</taxon>
        <taxon>Gunneridae</taxon>
        <taxon>Pentapetalae</taxon>
        <taxon>asterids</taxon>
        <taxon>campanulids</taxon>
        <taxon>Asterales</taxon>
        <taxon>Asteraceae</taxon>
        <taxon>Cichorioideae</taxon>
        <taxon>Cichorieae</taxon>
        <taxon>Cichoriinae</taxon>
        <taxon>Cichorium</taxon>
    </lineage>
</organism>